<protein>
    <recommendedName>
        <fullName evidence="3">Peptidase S51</fullName>
    </recommendedName>
</protein>
<keyword evidence="2" id="KW-1185">Reference proteome</keyword>
<dbReference type="AlphaFoldDB" id="A0A101QR19"/>
<dbReference type="EMBL" id="LMWS01000039">
    <property type="protein sequence ID" value="KUN34388.1"/>
    <property type="molecule type" value="Genomic_DNA"/>
</dbReference>
<reference evidence="1 2" key="1">
    <citation type="submission" date="2015-10" db="EMBL/GenBank/DDBJ databases">
        <title>Draft genome sequence of Streptomyces longwoodensis DSM 41677, type strain for the species Streptomyces longwoodensis.</title>
        <authorList>
            <person name="Ruckert C."/>
            <person name="Winkler A."/>
            <person name="Kalinowski J."/>
            <person name="Kampfer P."/>
            <person name="Glaeser S."/>
        </authorList>
    </citation>
    <scope>NUCLEOTIDE SEQUENCE [LARGE SCALE GENOMIC DNA]</scope>
    <source>
        <strain evidence="1 2">DSM 41677</strain>
    </source>
</reference>
<evidence type="ECO:0000313" key="2">
    <source>
        <dbReference type="Proteomes" id="UP000053271"/>
    </source>
</evidence>
<dbReference type="Gene3D" id="3.40.50.880">
    <property type="match status" value="1"/>
</dbReference>
<dbReference type="RefSeq" id="WP_067239917.1">
    <property type="nucleotide sequence ID" value="NZ_KQ948561.1"/>
</dbReference>
<organism evidence="1 2">
    <name type="scientific">Streptomyces longwoodensis</name>
    <dbReference type="NCBI Taxonomy" id="68231"/>
    <lineage>
        <taxon>Bacteria</taxon>
        <taxon>Bacillati</taxon>
        <taxon>Actinomycetota</taxon>
        <taxon>Actinomycetes</taxon>
        <taxon>Kitasatosporales</taxon>
        <taxon>Streptomycetaceae</taxon>
        <taxon>Streptomyces</taxon>
    </lineage>
</organism>
<accession>A0A101QR19</accession>
<name>A0A101QR19_9ACTN</name>
<evidence type="ECO:0000313" key="1">
    <source>
        <dbReference type="EMBL" id="KUN34388.1"/>
    </source>
</evidence>
<dbReference type="STRING" id="68231.AQJ30_29250"/>
<dbReference type="InterPro" id="IPR029062">
    <property type="entry name" value="Class_I_gatase-like"/>
</dbReference>
<dbReference type="SUPFAM" id="SSF52317">
    <property type="entry name" value="Class I glutamine amidotransferase-like"/>
    <property type="match status" value="1"/>
</dbReference>
<sequence>MGWSTFLIGGGWDGTAVAAVYGPFVRAAAARAAGRVPRIGCVVLDEGDGPAQFARYEPVLRAAGDCAPVPVLVPLGGRFAPAAVLDGVDGVDGLLVCGGLTPAYQEAFAADAASTAALLAERGIPYAGFSAGAALAARDAVVGGWRADGVAVCPEDAGEDLDEVAVRPGLGLVPFAVDVHAAQWGTLPRLAAAVAAGRVERGVALDEDTAVEVTAGAGEDGGAVVRVAGLGRAHTVHRAADGAGVLVRSYGAGASFTVSG</sequence>
<proteinExistence type="predicted"/>
<dbReference type="Proteomes" id="UP000053271">
    <property type="component" value="Unassembled WGS sequence"/>
</dbReference>
<dbReference type="GeneID" id="91428666"/>
<comment type="caution">
    <text evidence="1">The sequence shown here is derived from an EMBL/GenBank/DDBJ whole genome shotgun (WGS) entry which is preliminary data.</text>
</comment>
<gene>
    <name evidence="1" type="ORF">AQJ30_29250</name>
</gene>
<evidence type="ECO:0008006" key="3">
    <source>
        <dbReference type="Google" id="ProtNLM"/>
    </source>
</evidence>